<protein>
    <submittedName>
        <fullName evidence="1">Uncharacterized protein</fullName>
    </submittedName>
</protein>
<dbReference type="Proteomes" id="UP000070376">
    <property type="component" value="Unassembled WGS sequence"/>
</dbReference>
<dbReference type="PATRIC" id="fig|1398.22.peg.458"/>
<proteinExistence type="predicted"/>
<comment type="caution">
    <text evidence="1">The sequence shown here is derived from an EMBL/GenBank/DDBJ whole genome shotgun (WGS) entry which is preliminary data.</text>
</comment>
<gene>
    <name evidence="1" type="ORF">HMPREF3213_00463</name>
</gene>
<evidence type="ECO:0000313" key="2">
    <source>
        <dbReference type="Proteomes" id="UP000070376"/>
    </source>
</evidence>
<name>A0A133L0A2_HEYCO</name>
<accession>A0A133L0A2</accession>
<organism evidence="1 2">
    <name type="scientific">Heyndrickxia coagulans</name>
    <name type="common">Weizmannia coagulans</name>
    <dbReference type="NCBI Taxonomy" id="1398"/>
    <lineage>
        <taxon>Bacteria</taxon>
        <taxon>Bacillati</taxon>
        <taxon>Bacillota</taxon>
        <taxon>Bacilli</taxon>
        <taxon>Bacillales</taxon>
        <taxon>Bacillaceae</taxon>
        <taxon>Heyndrickxia</taxon>
    </lineage>
</organism>
<dbReference type="AlphaFoldDB" id="A0A133L0A2"/>
<reference evidence="2" key="1">
    <citation type="submission" date="2016-01" db="EMBL/GenBank/DDBJ databases">
        <authorList>
            <person name="Mitreva M."/>
            <person name="Pepin K.H."/>
            <person name="Mihindukulasuriya K.A."/>
            <person name="Fulton R."/>
            <person name="Fronick C."/>
            <person name="O'Laughlin M."/>
            <person name="Miner T."/>
            <person name="Herter B."/>
            <person name="Rosa B.A."/>
            <person name="Cordes M."/>
            <person name="Tomlinson C."/>
            <person name="Wollam A."/>
            <person name="Palsikar V.B."/>
            <person name="Mardis E.R."/>
            <person name="Wilson R.K."/>
        </authorList>
    </citation>
    <scope>NUCLEOTIDE SEQUENCE [LARGE SCALE GENOMIC DNA]</scope>
    <source>
        <strain evidence="2">GED7749B</strain>
    </source>
</reference>
<evidence type="ECO:0000313" key="1">
    <source>
        <dbReference type="EMBL" id="KWZ85291.1"/>
    </source>
</evidence>
<sequence length="40" mass="4970">MSSAERRQLQPVYLFFSQTYERKSNNFDENPYIFLIFLLY</sequence>
<dbReference type="EMBL" id="LRPN01000017">
    <property type="protein sequence ID" value="KWZ85291.1"/>
    <property type="molecule type" value="Genomic_DNA"/>
</dbReference>